<proteinExistence type="predicted"/>
<dbReference type="Proteomes" id="UP000034565">
    <property type="component" value="Unassembled WGS sequence"/>
</dbReference>
<feature type="non-terminal residue" evidence="1">
    <location>
        <position position="1"/>
    </location>
</feature>
<dbReference type="EMBL" id="LCOA01000032">
    <property type="protein sequence ID" value="KKU67324.1"/>
    <property type="molecule type" value="Genomic_DNA"/>
</dbReference>
<protein>
    <submittedName>
        <fullName evidence="1">Uncharacterized protein</fullName>
    </submittedName>
</protein>
<gene>
    <name evidence="1" type="ORF">UX92_C0032G0001</name>
</gene>
<name>A0A0G1SCT5_9BACT</name>
<organism evidence="1 2">
    <name type="scientific">Candidatus Amesbacteria bacterium GW2011_GWA1_47_20</name>
    <dbReference type="NCBI Taxonomy" id="1618354"/>
    <lineage>
        <taxon>Bacteria</taxon>
        <taxon>Candidatus Amesiibacteriota</taxon>
    </lineage>
</organism>
<evidence type="ECO:0000313" key="2">
    <source>
        <dbReference type="Proteomes" id="UP000034565"/>
    </source>
</evidence>
<comment type="caution">
    <text evidence="1">The sequence shown here is derived from an EMBL/GenBank/DDBJ whole genome shotgun (WGS) entry which is preliminary data.</text>
</comment>
<evidence type="ECO:0000313" key="1">
    <source>
        <dbReference type="EMBL" id="KKU67324.1"/>
    </source>
</evidence>
<dbReference type="AlphaFoldDB" id="A0A0G1SCT5"/>
<reference evidence="1 2" key="1">
    <citation type="journal article" date="2015" name="Nature">
        <title>rRNA introns, odd ribosomes, and small enigmatic genomes across a large radiation of phyla.</title>
        <authorList>
            <person name="Brown C.T."/>
            <person name="Hug L.A."/>
            <person name="Thomas B.C."/>
            <person name="Sharon I."/>
            <person name="Castelle C.J."/>
            <person name="Singh A."/>
            <person name="Wilkins M.J."/>
            <person name="Williams K.H."/>
            <person name="Banfield J.F."/>
        </authorList>
    </citation>
    <scope>NUCLEOTIDE SEQUENCE [LARGE SCALE GENOMIC DNA]</scope>
</reference>
<sequence length="102" mass="10565">FDDLESSISSLTGTITVKGDLAVTGSLKVLGSSAGSAVIPAGSTSLTINSDLVSAQSAVFVTPNIVLESPLSVTESSPGTSFTVEIPRPLDRDLPFKWWIVN</sequence>
<accession>A0A0G1SCT5</accession>